<sequence length="188" mass="21143">MTANTGQQDVVDILTTDHHEVLELVQQIPAADPAQRRDMADTVIAELMRHSVAEEMYVYPAMKDHLPDGEAAVQHDVEEHQQLVERMKELESVDSADPRFLEVLGRLEALLRDHVSDEENEQFPALRARLTREQLVEIGGKVQTAKKAAPTRPHPSAPHSELFHKLVGPGVGMVDRLRDSLTGRQNQR</sequence>
<dbReference type="RefSeq" id="WP_091108431.1">
    <property type="nucleotide sequence ID" value="NZ_FOWQ01000002.1"/>
</dbReference>
<dbReference type="Proteomes" id="UP000198857">
    <property type="component" value="Unassembled WGS sequence"/>
</dbReference>
<name>A0A1I5L3Q5_9ACTN</name>
<dbReference type="AlphaFoldDB" id="A0A1I5L3Q5"/>
<keyword evidence="3" id="KW-1185">Reference proteome</keyword>
<evidence type="ECO:0000313" key="3">
    <source>
        <dbReference type="Proteomes" id="UP000198857"/>
    </source>
</evidence>
<evidence type="ECO:0000313" key="2">
    <source>
        <dbReference type="EMBL" id="SFO91828.1"/>
    </source>
</evidence>
<dbReference type="STRING" id="1523247.SAMN05660464_1534"/>
<evidence type="ECO:0000259" key="1">
    <source>
        <dbReference type="Pfam" id="PF01814"/>
    </source>
</evidence>
<dbReference type="EMBL" id="FOWQ01000002">
    <property type="protein sequence ID" value="SFO91828.1"/>
    <property type="molecule type" value="Genomic_DNA"/>
</dbReference>
<accession>A0A1I5L3Q5</accession>
<protein>
    <submittedName>
        <fullName evidence="2">Hemerythrin HHE cation binding domain-containing protein</fullName>
    </submittedName>
</protein>
<dbReference type="PANTHER" id="PTHR35585">
    <property type="entry name" value="HHE DOMAIN PROTEIN (AFU_ORTHOLOGUE AFUA_4G00730)"/>
    <property type="match status" value="1"/>
</dbReference>
<proteinExistence type="predicted"/>
<reference evidence="3" key="1">
    <citation type="submission" date="2016-10" db="EMBL/GenBank/DDBJ databases">
        <authorList>
            <person name="Varghese N."/>
            <person name="Submissions S."/>
        </authorList>
    </citation>
    <scope>NUCLEOTIDE SEQUENCE [LARGE SCALE GENOMIC DNA]</scope>
    <source>
        <strain evidence="3">DSM 44208</strain>
    </source>
</reference>
<feature type="domain" description="Hemerythrin-like" evidence="1">
    <location>
        <begin position="10"/>
        <end position="126"/>
    </location>
</feature>
<dbReference type="Pfam" id="PF01814">
    <property type="entry name" value="Hemerythrin"/>
    <property type="match status" value="1"/>
</dbReference>
<organism evidence="2 3">
    <name type="scientific">Geodermatophilus dictyosporus</name>
    <dbReference type="NCBI Taxonomy" id="1523247"/>
    <lineage>
        <taxon>Bacteria</taxon>
        <taxon>Bacillati</taxon>
        <taxon>Actinomycetota</taxon>
        <taxon>Actinomycetes</taxon>
        <taxon>Geodermatophilales</taxon>
        <taxon>Geodermatophilaceae</taxon>
        <taxon>Geodermatophilus</taxon>
    </lineage>
</organism>
<dbReference type="PANTHER" id="PTHR35585:SF1">
    <property type="entry name" value="HHE DOMAIN PROTEIN (AFU_ORTHOLOGUE AFUA_4G00730)"/>
    <property type="match status" value="1"/>
</dbReference>
<dbReference type="OrthoDB" id="9793637at2"/>
<dbReference type="Gene3D" id="1.20.120.520">
    <property type="entry name" value="nmb1532 protein domain like"/>
    <property type="match status" value="1"/>
</dbReference>
<gene>
    <name evidence="2" type="ORF">SAMN05660464_1534</name>
</gene>
<dbReference type="InterPro" id="IPR012312">
    <property type="entry name" value="Hemerythrin-like"/>
</dbReference>